<organism evidence="2 3">
    <name type="scientific">Aliishimia ponticola</name>
    <dbReference type="NCBI Taxonomy" id="2499833"/>
    <lineage>
        <taxon>Bacteria</taxon>
        <taxon>Pseudomonadati</taxon>
        <taxon>Pseudomonadota</taxon>
        <taxon>Alphaproteobacteria</taxon>
        <taxon>Rhodobacterales</taxon>
        <taxon>Paracoccaceae</taxon>
        <taxon>Aliishimia</taxon>
    </lineage>
</organism>
<protein>
    <submittedName>
        <fullName evidence="2">Uncharacterized protein</fullName>
    </submittedName>
</protein>
<accession>A0A4S4N7P4</accession>
<dbReference type="Proteomes" id="UP000306602">
    <property type="component" value="Unassembled WGS sequence"/>
</dbReference>
<name>A0A4S4N7P4_9RHOB</name>
<evidence type="ECO:0000313" key="2">
    <source>
        <dbReference type="EMBL" id="THH35184.1"/>
    </source>
</evidence>
<feature type="compositionally biased region" description="Polar residues" evidence="1">
    <location>
        <begin position="11"/>
        <end position="23"/>
    </location>
</feature>
<keyword evidence="3" id="KW-1185">Reference proteome</keyword>
<comment type="caution">
    <text evidence="2">The sequence shown here is derived from an EMBL/GenBank/DDBJ whole genome shotgun (WGS) entry which is preliminary data.</text>
</comment>
<sequence>MLSACGDGLGTQYSSSRAGQAPTSYVPVTPGAVPVTDASAGAVTMAPAPAVLTGPIAVTPGAVPVDPLAAQPPVVEAPGIPAQVAATPLPAAVAPAPAPVTTAAAPVAPLPAAPVKKFAKGPLYDACQTSGRQSAGPELCGCVQWVADQKLTKAQQTRGAKYFKDNHKLQEVRQSNRASDEAFWSAWKDFGTEAGRQCR</sequence>
<reference evidence="2 3" key="1">
    <citation type="submission" date="2019-04" db="EMBL/GenBank/DDBJ databases">
        <title>Shimia ponticola sp. nov., isolated from seawater.</title>
        <authorList>
            <person name="Kim Y.-O."/>
            <person name="Yoon J.-H."/>
        </authorList>
    </citation>
    <scope>NUCLEOTIDE SEQUENCE [LARGE SCALE GENOMIC DNA]</scope>
    <source>
        <strain evidence="2 3">MYP11</strain>
    </source>
</reference>
<feature type="region of interest" description="Disordered" evidence="1">
    <location>
        <begin position="1"/>
        <end position="25"/>
    </location>
</feature>
<gene>
    <name evidence="2" type="ORF">E4Z66_15275</name>
</gene>
<evidence type="ECO:0000313" key="3">
    <source>
        <dbReference type="Proteomes" id="UP000306602"/>
    </source>
</evidence>
<dbReference type="OrthoDB" id="7659053at2"/>
<dbReference type="EMBL" id="SRKY01000004">
    <property type="protein sequence ID" value="THH35184.1"/>
    <property type="molecule type" value="Genomic_DNA"/>
</dbReference>
<dbReference type="RefSeq" id="WP_136463918.1">
    <property type="nucleotide sequence ID" value="NZ_SRKY01000004.1"/>
</dbReference>
<evidence type="ECO:0000256" key="1">
    <source>
        <dbReference type="SAM" id="MobiDB-lite"/>
    </source>
</evidence>
<proteinExistence type="predicted"/>
<dbReference type="AlphaFoldDB" id="A0A4S4N7P4"/>